<evidence type="ECO:0000256" key="16">
    <source>
        <dbReference type="SAM" id="MobiDB-lite"/>
    </source>
</evidence>
<dbReference type="GO" id="GO:0006434">
    <property type="term" value="P:seryl-tRNA aminoacylation"/>
    <property type="evidence" value="ECO:0007669"/>
    <property type="project" value="UniProtKB-UniRule"/>
</dbReference>
<dbReference type="SUPFAM" id="SSF55681">
    <property type="entry name" value="Class II aaRS and biotin synthetases"/>
    <property type="match status" value="1"/>
</dbReference>
<dbReference type="GO" id="GO:0005524">
    <property type="term" value="F:ATP binding"/>
    <property type="evidence" value="ECO:0007669"/>
    <property type="project" value="UniProtKB-KW"/>
</dbReference>
<evidence type="ECO:0000256" key="1">
    <source>
        <dbReference type="ARBA" id="ARBA00004496"/>
    </source>
</evidence>
<dbReference type="InterPro" id="IPR002314">
    <property type="entry name" value="aa-tRNA-synt_IIb"/>
</dbReference>
<comment type="catalytic activity">
    <reaction evidence="13">
        <text>tRNA(Ser) + L-serine + ATP = L-seryl-tRNA(Ser) + AMP + diphosphate + H(+)</text>
        <dbReference type="Rhea" id="RHEA:12292"/>
        <dbReference type="Rhea" id="RHEA-COMP:9669"/>
        <dbReference type="Rhea" id="RHEA-COMP:9703"/>
        <dbReference type="ChEBI" id="CHEBI:15378"/>
        <dbReference type="ChEBI" id="CHEBI:30616"/>
        <dbReference type="ChEBI" id="CHEBI:33019"/>
        <dbReference type="ChEBI" id="CHEBI:33384"/>
        <dbReference type="ChEBI" id="CHEBI:78442"/>
        <dbReference type="ChEBI" id="CHEBI:78533"/>
        <dbReference type="ChEBI" id="CHEBI:456215"/>
        <dbReference type="EC" id="6.1.1.11"/>
    </reaction>
</comment>
<keyword evidence="15" id="KW-0175">Coiled coil</keyword>
<comment type="pathway">
    <text evidence="2">Aminoacyl-tRNA biosynthesis; selenocysteinyl-tRNA(Sec) biosynthesis; L-seryl-tRNA(Sec) from L-serine and tRNA(Sec): step 1/1.</text>
</comment>
<dbReference type="PROSITE" id="PS50862">
    <property type="entry name" value="AA_TRNA_LIGASE_II"/>
    <property type="match status" value="1"/>
</dbReference>
<evidence type="ECO:0000259" key="17">
    <source>
        <dbReference type="PROSITE" id="PS50862"/>
    </source>
</evidence>
<reference evidence="18 19" key="1">
    <citation type="submission" date="2018-06" db="EMBL/GenBank/DDBJ databases">
        <authorList>
            <consortium name="Pathogen Informatics"/>
            <person name="Doyle S."/>
        </authorList>
    </citation>
    <scope>NUCLEOTIDE SEQUENCE [LARGE SCALE GENOMIC DNA]</scope>
    <source>
        <strain evidence="18 19">NCTC12410</strain>
    </source>
</reference>
<feature type="coiled-coil region" evidence="15">
    <location>
        <begin position="76"/>
        <end position="106"/>
    </location>
</feature>
<evidence type="ECO:0000256" key="4">
    <source>
        <dbReference type="ARBA" id="ARBA00012840"/>
    </source>
</evidence>
<protein>
    <recommendedName>
        <fullName evidence="11 14">Serine--tRNA ligase</fullName>
        <ecNumber evidence="4 14">6.1.1.11</ecNumber>
    </recommendedName>
</protein>
<dbReference type="InterPro" id="IPR006195">
    <property type="entry name" value="aa-tRNA-synth_II"/>
</dbReference>
<feature type="compositionally biased region" description="Polar residues" evidence="16">
    <location>
        <begin position="234"/>
        <end position="250"/>
    </location>
</feature>
<dbReference type="CDD" id="cd00770">
    <property type="entry name" value="SerRS_core"/>
    <property type="match status" value="1"/>
</dbReference>
<name>A0A377J1M0_9HELI</name>
<dbReference type="InterPro" id="IPR033729">
    <property type="entry name" value="SerRS_core"/>
</dbReference>
<evidence type="ECO:0000256" key="11">
    <source>
        <dbReference type="ARBA" id="ARBA00039158"/>
    </source>
</evidence>
<dbReference type="EMBL" id="UGHV01000001">
    <property type="protein sequence ID" value="STO96392.1"/>
    <property type="molecule type" value="Genomic_DNA"/>
</dbReference>
<organism evidence="18 19">
    <name type="scientific">Helicobacter canis</name>
    <dbReference type="NCBI Taxonomy" id="29419"/>
    <lineage>
        <taxon>Bacteria</taxon>
        <taxon>Pseudomonadati</taxon>
        <taxon>Campylobacterota</taxon>
        <taxon>Epsilonproteobacteria</taxon>
        <taxon>Campylobacterales</taxon>
        <taxon>Helicobacteraceae</taxon>
        <taxon>Helicobacter</taxon>
    </lineage>
</organism>
<evidence type="ECO:0000256" key="2">
    <source>
        <dbReference type="ARBA" id="ARBA00005045"/>
    </source>
</evidence>
<dbReference type="InterPro" id="IPR042103">
    <property type="entry name" value="SerRS_1_N_sf"/>
</dbReference>
<dbReference type="PANTHER" id="PTHR43697:SF1">
    <property type="entry name" value="SERINE--TRNA LIGASE"/>
    <property type="match status" value="1"/>
</dbReference>
<evidence type="ECO:0000313" key="19">
    <source>
        <dbReference type="Proteomes" id="UP000254841"/>
    </source>
</evidence>
<gene>
    <name evidence="18" type="primary">serS</name>
    <name evidence="18" type="ORF">NCTC12410_00204</name>
</gene>
<comment type="catalytic activity">
    <reaction evidence="12">
        <text>tRNA(Sec) + L-serine + ATP = L-seryl-tRNA(Sec) + AMP + diphosphate + H(+)</text>
        <dbReference type="Rhea" id="RHEA:42580"/>
        <dbReference type="Rhea" id="RHEA-COMP:9742"/>
        <dbReference type="Rhea" id="RHEA-COMP:10128"/>
        <dbReference type="ChEBI" id="CHEBI:15378"/>
        <dbReference type="ChEBI" id="CHEBI:30616"/>
        <dbReference type="ChEBI" id="CHEBI:33019"/>
        <dbReference type="ChEBI" id="CHEBI:33384"/>
        <dbReference type="ChEBI" id="CHEBI:78442"/>
        <dbReference type="ChEBI" id="CHEBI:78533"/>
        <dbReference type="ChEBI" id="CHEBI:456215"/>
        <dbReference type="EC" id="6.1.1.11"/>
    </reaction>
</comment>
<evidence type="ECO:0000256" key="14">
    <source>
        <dbReference type="NCBIfam" id="TIGR00414"/>
    </source>
</evidence>
<dbReference type="GO" id="GO:0005737">
    <property type="term" value="C:cytoplasm"/>
    <property type="evidence" value="ECO:0007669"/>
    <property type="project" value="UniProtKB-SubCell"/>
</dbReference>
<evidence type="ECO:0000256" key="12">
    <source>
        <dbReference type="ARBA" id="ARBA00047929"/>
    </source>
</evidence>
<dbReference type="Pfam" id="PF02403">
    <property type="entry name" value="Seryl_tRNA_N"/>
    <property type="match status" value="1"/>
</dbReference>
<keyword evidence="6 18" id="KW-0436">Ligase</keyword>
<evidence type="ECO:0000256" key="9">
    <source>
        <dbReference type="ARBA" id="ARBA00022917"/>
    </source>
</evidence>
<dbReference type="GO" id="GO:0004828">
    <property type="term" value="F:serine-tRNA ligase activity"/>
    <property type="evidence" value="ECO:0007669"/>
    <property type="project" value="UniProtKB-UniRule"/>
</dbReference>
<keyword evidence="10 18" id="KW-0030">Aminoacyl-tRNA synthetase</keyword>
<comment type="subcellular location">
    <subcellularLocation>
        <location evidence="1">Cytoplasm</location>
    </subcellularLocation>
</comment>
<evidence type="ECO:0000313" key="18">
    <source>
        <dbReference type="EMBL" id="STO96392.1"/>
    </source>
</evidence>
<dbReference type="SUPFAM" id="SSF46589">
    <property type="entry name" value="tRNA-binding arm"/>
    <property type="match status" value="1"/>
</dbReference>
<evidence type="ECO:0000256" key="13">
    <source>
        <dbReference type="ARBA" id="ARBA00048823"/>
    </source>
</evidence>
<keyword evidence="9" id="KW-0648">Protein biosynthesis</keyword>
<keyword evidence="7" id="KW-0547">Nucleotide-binding</keyword>
<keyword evidence="8" id="KW-0067">ATP-binding</keyword>
<evidence type="ECO:0000256" key="15">
    <source>
        <dbReference type="SAM" id="Coils"/>
    </source>
</evidence>
<dbReference type="PANTHER" id="PTHR43697">
    <property type="entry name" value="SERYL-TRNA SYNTHETASE"/>
    <property type="match status" value="1"/>
</dbReference>
<dbReference type="InterPro" id="IPR010978">
    <property type="entry name" value="tRNA-bd_arm"/>
</dbReference>
<evidence type="ECO:0000256" key="6">
    <source>
        <dbReference type="ARBA" id="ARBA00022598"/>
    </source>
</evidence>
<comment type="similarity">
    <text evidence="3">Belongs to the class-II aminoacyl-tRNA synthetase family. Type-1 seryl-tRNA synthetase subfamily.</text>
</comment>
<evidence type="ECO:0000256" key="3">
    <source>
        <dbReference type="ARBA" id="ARBA00010728"/>
    </source>
</evidence>
<dbReference type="EC" id="6.1.1.11" evidence="4 14"/>
<dbReference type="Gene3D" id="1.10.287.40">
    <property type="entry name" value="Serine-tRNA synthetase, tRNA binding domain"/>
    <property type="match status" value="1"/>
</dbReference>
<proteinExistence type="inferred from homology"/>
<accession>A0A377J1M0</accession>
<evidence type="ECO:0000256" key="8">
    <source>
        <dbReference type="ARBA" id="ARBA00022840"/>
    </source>
</evidence>
<evidence type="ECO:0000256" key="10">
    <source>
        <dbReference type="ARBA" id="ARBA00023146"/>
    </source>
</evidence>
<sequence length="535" mass="59224">MIDIKLLLHDFDSVALALSKKQVDSSSLQALSALATKLKHAKQSLESLQELQNKNSKLFGAQKAQKVDSSVLEPLRQELEANKQNIAREQEVVRALQEELESSLATIPNLPDSHTPEGADESENVELKRILTPREFDFTPKEHFELAEQNGWIDFAAGVKLAKSRFSVLRGQGALLSRALINFMIDSNRKAGFELVSTPVIVNSAMLFGTGQLPKFEDDMFKICGEEVDSRSETQNLESTFENATTLSKQQGKKVDSRENAQSVETLNEKTESAFDKKSQAAGFLMRKQGAAAVSLVNCSFQGAGEGSYLSGNEQARAAESTIYRKKPTPKTQKVDSRGKQKGHSLYLISTSEITLTNLYNDCIISAKDLPICLTAQTPCFRKEAGSAGRDTRGIIREHQFDKVELVAITHPSQSDAMQELMLRTASKILSDLELPHRFMRLCSGDLGFSASNTIDIEVWLPGQGCYREISSVSNTRDFQARRAKIRYKENGKNHFAHTLNGSSLAVGRTLVAIMENYQQKDGSIAIPKVLEPYL</sequence>
<dbReference type="NCBIfam" id="TIGR00414">
    <property type="entry name" value="serS"/>
    <property type="match status" value="1"/>
</dbReference>
<feature type="region of interest" description="Disordered" evidence="16">
    <location>
        <begin position="234"/>
        <end position="265"/>
    </location>
</feature>
<dbReference type="PRINTS" id="PR00981">
    <property type="entry name" value="TRNASYNTHSER"/>
</dbReference>
<evidence type="ECO:0000256" key="7">
    <source>
        <dbReference type="ARBA" id="ARBA00022741"/>
    </source>
</evidence>
<dbReference type="Proteomes" id="UP000254841">
    <property type="component" value="Unassembled WGS sequence"/>
</dbReference>
<dbReference type="AlphaFoldDB" id="A0A377J1M0"/>
<dbReference type="Gene3D" id="3.30.930.10">
    <property type="entry name" value="Bira Bifunctional Protein, Domain 2"/>
    <property type="match status" value="2"/>
</dbReference>
<dbReference type="InterPro" id="IPR045864">
    <property type="entry name" value="aa-tRNA-synth_II/BPL/LPL"/>
</dbReference>
<feature type="domain" description="Aminoacyl-transfer RNA synthetases class-II family profile" evidence="17">
    <location>
        <begin position="346"/>
        <end position="528"/>
    </location>
</feature>
<dbReference type="InterPro" id="IPR002317">
    <property type="entry name" value="Ser-tRNA-ligase_type_1"/>
</dbReference>
<evidence type="ECO:0000256" key="5">
    <source>
        <dbReference type="ARBA" id="ARBA00022490"/>
    </source>
</evidence>
<dbReference type="Pfam" id="PF00587">
    <property type="entry name" value="tRNA-synt_2b"/>
    <property type="match status" value="1"/>
</dbReference>
<dbReference type="InterPro" id="IPR015866">
    <property type="entry name" value="Ser-tRNA-synth_1_N"/>
</dbReference>
<keyword evidence="5" id="KW-0963">Cytoplasm</keyword>